<reference evidence="1" key="1">
    <citation type="submission" date="2018-05" db="EMBL/GenBank/DDBJ databases">
        <authorList>
            <person name="Lanie J.A."/>
            <person name="Ng W.-L."/>
            <person name="Kazmierczak K.M."/>
            <person name="Andrzejewski T.M."/>
            <person name="Davidsen T.M."/>
            <person name="Wayne K.J."/>
            <person name="Tettelin H."/>
            <person name="Glass J.I."/>
            <person name="Rusch D."/>
            <person name="Podicherti R."/>
            <person name="Tsui H.-C.T."/>
            <person name="Winkler M.E."/>
        </authorList>
    </citation>
    <scope>NUCLEOTIDE SEQUENCE</scope>
</reference>
<protein>
    <recommendedName>
        <fullName evidence="2">Gfo/Idh/MocA-like oxidoreductase C-terminal domain-containing protein</fullName>
    </recommendedName>
</protein>
<organism evidence="1">
    <name type="scientific">marine metagenome</name>
    <dbReference type="NCBI Taxonomy" id="408172"/>
    <lineage>
        <taxon>unclassified sequences</taxon>
        <taxon>metagenomes</taxon>
        <taxon>ecological metagenomes</taxon>
    </lineage>
</organism>
<dbReference type="EMBL" id="UINC01217290">
    <property type="protein sequence ID" value="SVE43823.1"/>
    <property type="molecule type" value="Genomic_DNA"/>
</dbReference>
<evidence type="ECO:0000313" key="1">
    <source>
        <dbReference type="EMBL" id="SVE43823.1"/>
    </source>
</evidence>
<evidence type="ECO:0008006" key="2">
    <source>
        <dbReference type="Google" id="ProtNLM"/>
    </source>
</evidence>
<sequence length="102" mass="11343">RIQRWGDEPRSRLLLEWRDGATVVVHVHTDGTTTPYAASVTTAAETRYVSIDSRPIFASTARAFLTLFDRGEANVPRAESLTVRRILDAAAQPDARSTFIDI</sequence>
<dbReference type="AlphaFoldDB" id="A0A383DHN1"/>
<gene>
    <name evidence="1" type="ORF">METZ01_LOCUS496677</name>
</gene>
<proteinExistence type="predicted"/>
<name>A0A383DHN1_9ZZZZ</name>
<feature type="non-terminal residue" evidence="1">
    <location>
        <position position="1"/>
    </location>
</feature>
<accession>A0A383DHN1</accession>